<evidence type="ECO:0000313" key="2">
    <source>
        <dbReference type="Proteomes" id="UP000732193"/>
    </source>
</evidence>
<dbReference type="PANTHER" id="PTHR36152">
    <property type="entry name" value="CYTOPLASMIC PROTEIN-RELATED"/>
    <property type="match status" value="1"/>
</dbReference>
<dbReference type="SUPFAM" id="SSF141452">
    <property type="entry name" value="Hcp1-like"/>
    <property type="match status" value="1"/>
</dbReference>
<dbReference type="EMBL" id="JAFBRM010000002">
    <property type="protein sequence ID" value="MBM1714215.1"/>
    <property type="molecule type" value="Genomic_DNA"/>
</dbReference>
<dbReference type="Pfam" id="PF05638">
    <property type="entry name" value="T6SS_HCP"/>
    <property type="match status" value="1"/>
</dbReference>
<keyword evidence="2" id="KW-1185">Reference proteome</keyword>
<reference evidence="1 2" key="1">
    <citation type="submission" date="2021-01" db="EMBL/GenBank/DDBJ databases">
        <title>Diatom-associated Roseobacters Show Island Model of Population Structure.</title>
        <authorList>
            <person name="Qu L."/>
            <person name="Feng X."/>
            <person name="Chen Y."/>
            <person name="Li L."/>
            <person name="Wang X."/>
            <person name="Hu Z."/>
            <person name="Wang H."/>
            <person name="Luo H."/>
        </authorList>
    </citation>
    <scope>NUCLEOTIDE SEQUENCE [LARGE SCALE GENOMIC DNA]</scope>
    <source>
        <strain evidence="1 2">TR60-84</strain>
    </source>
</reference>
<dbReference type="Proteomes" id="UP000732193">
    <property type="component" value="Unassembled WGS sequence"/>
</dbReference>
<organism evidence="1 2">
    <name type="scientific">Sulfitobacter geojensis</name>
    <dbReference type="NCBI Taxonomy" id="1342299"/>
    <lineage>
        <taxon>Bacteria</taxon>
        <taxon>Pseudomonadati</taxon>
        <taxon>Pseudomonadota</taxon>
        <taxon>Alphaproteobacteria</taxon>
        <taxon>Rhodobacterales</taxon>
        <taxon>Roseobacteraceae</taxon>
        <taxon>Sulfitobacter</taxon>
    </lineage>
</organism>
<dbReference type="InterPro" id="IPR008514">
    <property type="entry name" value="T6SS_Hcp"/>
</dbReference>
<dbReference type="InterPro" id="IPR036624">
    <property type="entry name" value="Hcp1-lik_sf"/>
</dbReference>
<dbReference type="Gene3D" id="2.30.110.20">
    <property type="entry name" value="Hcp1-like"/>
    <property type="match status" value="1"/>
</dbReference>
<dbReference type="PANTHER" id="PTHR36152:SF1">
    <property type="entry name" value="UBIQUITIN-LIKE DOMAIN-CONTAINING PROTEIN"/>
    <property type="match status" value="1"/>
</dbReference>
<accession>A0AAE2VZ39</accession>
<evidence type="ECO:0000313" key="1">
    <source>
        <dbReference type="EMBL" id="MBM1714215.1"/>
    </source>
</evidence>
<proteinExistence type="predicted"/>
<dbReference type="RefSeq" id="WP_064224000.1">
    <property type="nucleotide sequence ID" value="NZ_JAFBRH010000002.1"/>
</dbReference>
<name>A0AAE2VZ39_9RHOB</name>
<dbReference type="InterPro" id="IPR053165">
    <property type="entry name" value="HSI-I_assembly_Hcp1"/>
</dbReference>
<protein>
    <submittedName>
        <fullName evidence="1">Type VI secretion system tube protein Hcp</fullName>
    </submittedName>
</protein>
<dbReference type="AlphaFoldDB" id="A0AAE2VZ39"/>
<gene>
    <name evidence="1" type="ORF">JQV55_11635</name>
</gene>
<sequence length="171" mass="18907">MAANMFMEIDKIPGDGTEGNHKNWIVLESATFELERAVDMTDLGSNQRSHANTNFQKIELTSQIGKASNELALAVANGTVKDSVTMHWCRSGDGAGEGLKPFAIWTFKNVIIDKYSVSASADGIPEETWALAYVGVKMEYHHTDQATGKLKKENEFLWNLRSGKMETYSGD</sequence>
<comment type="caution">
    <text evidence="1">The sequence shown here is derived from an EMBL/GenBank/DDBJ whole genome shotgun (WGS) entry which is preliminary data.</text>
</comment>